<feature type="transmembrane region" description="Helical" evidence="9">
    <location>
        <begin position="170"/>
        <end position="190"/>
    </location>
</feature>
<keyword evidence="3" id="KW-0679">Respiratory chain</keyword>
<gene>
    <name evidence="11" type="primary">nad5</name>
</gene>
<feature type="transmembrane region" description="Helical" evidence="9">
    <location>
        <begin position="393"/>
        <end position="411"/>
    </location>
</feature>
<protein>
    <recommendedName>
        <fullName evidence="2">NADH:ubiquinone reductase (H(+)-translocating)</fullName>
        <ecNumber evidence="2">7.1.1.2</ecNumber>
    </recommendedName>
    <alternativeName>
        <fullName evidence="7">NADH dehydrogenase subunit 5</fullName>
    </alternativeName>
</protein>
<dbReference type="InterPro" id="IPR001750">
    <property type="entry name" value="ND/Mrp_TM"/>
</dbReference>
<feature type="transmembrane region" description="Helical" evidence="9">
    <location>
        <begin position="284"/>
        <end position="307"/>
    </location>
</feature>
<evidence type="ECO:0000256" key="4">
    <source>
        <dbReference type="ARBA" id="ARBA00022692"/>
    </source>
</evidence>
<dbReference type="PANTHER" id="PTHR42829">
    <property type="entry name" value="NADH-UBIQUINONE OXIDOREDUCTASE CHAIN 5"/>
    <property type="match status" value="1"/>
</dbReference>
<keyword evidence="3" id="KW-0813">Transport</keyword>
<dbReference type="GO" id="GO:0003954">
    <property type="term" value="F:NADH dehydrogenase activity"/>
    <property type="evidence" value="ECO:0007669"/>
    <property type="project" value="TreeGrafter"/>
</dbReference>
<dbReference type="GO" id="GO:0008137">
    <property type="term" value="F:NADH dehydrogenase (ubiquinone) activity"/>
    <property type="evidence" value="ECO:0007669"/>
    <property type="project" value="UniProtKB-EC"/>
</dbReference>
<feature type="transmembrane region" description="Helical" evidence="9">
    <location>
        <begin position="196"/>
        <end position="214"/>
    </location>
</feature>
<feature type="transmembrane region" description="Helical" evidence="9">
    <location>
        <begin position="54"/>
        <end position="71"/>
    </location>
</feature>
<feature type="transmembrane region" description="Helical" evidence="9">
    <location>
        <begin position="468"/>
        <end position="486"/>
    </location>
</feature>
<feature type="transmembrane region" description="Helical" evidence="9">
    <location>
        <begin position="20"/>
        <end position="42"/>
    </location>
</feature>
<evidence type="ECO:0000313" key="11">
    <source>
        <dbReference type="EMBL" id="BCM73298.1"/>
    </source>
</evidence>
<keyword evidence="3" id="KW-0249">Electron transport</keyword>
<geneLocation type="mitochondrion" evidence="11"/>
<accession>A0AA86M1V3</accession>
<feature type="transmembrane region" description="Helical" evidence="9">
    <location>
        <begin position="106"/>
        <end position="128"/>
    </location>
</feature>
<evidence type="ECO:0000256" key="7">
    <source>
        <dbReference type="ARBA" id="ARBA00031027"/>
    </source>
</evidence>
<dbReference type="EC" id="7.1.1.2" evidence="2"/>
<comment type="catalytic activity">
    <reaction evidence="8">
        <text>a ubiquinone + NADH + 5 H(+)(in) = a ubiquinol + NAD(+) + 4 H(+)(out)</text>
        <dbReference type="Rhea" id="RHEA:29091"/>
        <dbReference type="Rhea" id="RHEA-COMP:9565"/>
        <dbReference type="Rhea" id="RHEA-COMP:9566"/>
        <dbReference type="ChEBI" id="CHEBI:15378"/>
        <dbReference type="ChEBI" id="CHEBI:16389"/>
        <dbReference type="ChEBI" id="CHEBI:17976"/>
        <dbReference type="ChEBI" id="CHEBI:57540"/>
        <dbReference type="ChEBI" id="CHEBI:57945"/>
        <dbReference type="EC" id="7.1.1.2"/>
    </reaction>
</comment>
<dbReference type="GO" id="GO:0016020">
    <property type="term" value="C:membrane"/>
    <property type="evidence" value="ECO:0007669"/>
    <property type="project" value="UniProtKB-SubCell"/>
</dbReference>
<feature type="domain" description="NADH:quinone oxidoreductase/Mrp antiporter transmembrane" evidence="10">
    <location>
        <begin position="77"/>
        <end position="316"/>
    </location>
</feature>
<dbReference type="AlphaFoldDB" id="A0AA86M1V3"/>
<keyword evidence="6 9" id="KW-0472">Membrane</keyword>
<organism evidence="11">
    <name type="scientific">Pegea confoederata</name>
    <dbReference type="NCBI Taxonomy" id="942563"/>
    <lineage>
        <taxon>Eukaryota</taxon>
        <taxon>Metazoa</taxon>
        <taxon>Chordata</taxon>
        <taxon>Tunicata</taxon>
        <taxon>Thaliacea</taxon>
        <taxon>Salpida</taxon>
        <taxon>Salpidae</taxon>
        <taxon>Pegea</taxon>
    </lineage>
</organism>
<dbReference type="InterPro" id="IPR003945">
    <property type="entry name" value="NU5C-like"/>
</dbReference>
<evidence type="ECO:0000256" key="3">
    <source>
        <dbReference type="ARBA" id="ARBA00022660"/>
    </source>
</evidence>
<keyword evidence="4 9" id="KW-0812">Transmembrane</keyword>
<sequence length="487" mass="54305">MFFSSFLNFNYSLSNYCNISFTLISFSVWLSVALVIVSFVWFVPWYMESECSKGMFYCLIGVFSFSILMLSVVNFGLLFMLTWEMLGICSYMLVRWWGGRDMARTMAVVGIISSRMGDFFLFLLYMGYFQDNSLLSLISCMMAVSSKSAQLFYFPWLLGAMEGPGPVSALLHSSTLVLAGVVLGYYLTYFGMGNSLLISGGMGLILGVLGTMIFVDLKKRVACSTVYNVGLMFMWLGLDSVDILSVHLVTHALLKSCAFSVLGVTSHLSTTQDTRMTMGNNGSYLVVFFKVILMVLSFIPLVGLIYMKELMVESVSYMPSSTGLVGVMVIISFAGMLFSLESLLSSTSGYIIDHKFVCSPNFNMVYLILGYIIVLMFMGGQQCYLSSSNGAELGFFSLLGVGLACLTVTYFRSSFNNSKYLVEYNNYFFGPNGSKASILYNFEFMSLAMNSSSSFYSAYFYRSFKLKVSYAAISFTLAFIMLVILLW</sequence>
<proteinExistence type="predicted"/>
<evidence type="ECO:0000256" key="9">
    <source>
        <dbReference type="SAM" id="Phobius"/>
    </source>
</evidence>
<feature type="transmembrane region" description="Helical" evidence="9">
    <location>
        <begin position="77"/>
        <end position="94"/>
    </location>
</feature>
<comment type="subcellular location">
    <subcellularLocation>
        <location evidence="1">Membrane</location>
        <topology evidence="1">Multi-pass membrane protein</topology>
    </subcellularLocation>
</comment>
<evidence type="ECO:0000259" key="10">
    <source>
        <dbReference type="Pfam" id="PF00361"/>
    </source>
</evidence>
<keyword evidence="11" id="KW-0496">Mitochondrion</keyword>
<dbReference type="GO" id="GO:0042773">
    <property type="term" value="P:ATP synthesis coupled electron transport"/>
    <property type="evidence" value="ECO:0007669"/>
    <property type="project" value="InterPro"/>
</dbReference>
<keyword evidence="5 9" id="KW-1133">Transmembrane helix</keyword>
<evidence type="ECO:0000256" key="5">
    <source>
        <dbReference type="ARBA" id="ARBA00022989"/>
    </source>
</evidence>
<dbReference type="GO" id="GO:0015990">
    <property type="term" value="P:electron transport coupled proton transport"/>
    <property type="evidence" value="ECO:0007669"/>
    <property type="project" value="TreeGrafter"/>
</dbReference>
<name>A0AA86M1V3_9UROC</name>
<evidence type="ECO:0000256" key="6">
    <source>
        <dbReference type="ARBA" id="ARBA00023136"/>
    </source>
</evidence>
<feature type="transmembrane region" description="Helical" evidence="9">
    <location>
        <begin position="364"/>
        <end position="381"/>
    </location>
</feature>
<dbReference type="Pfam" id="PF00361">
    <property type="entry name" value="Proton_antipo_M"/>
    <property type="match status" value="1"/>
</dbReference>
<reference evidence="11" key="1">
    <citation type="submission" date="2020-10" db="EMBL/GenBank/DDBJ databases">
        <title>Nuclear ribosomal and mitochondrial DNA copy number and intra-individual variation in the tunicate zooplankton salps.</title>
        <authorList>
            <person name="Goodall-Copestake W.P."/>
        </authorList>
    </citation>
    <scope>NUCLEOTIDE SEQUENCE</scope>
    <source>
        <strain evidence="11">E57_Pc1</strain>
        <tissue evidence="11">Muscle</tissue>
    </source>
</reference>
<dbReference type="EMBL" id="LC590032">
    <property type="protein sequence ID" value="BCM73298.1"/>
    <property type="molecule type" value="Genomic_DNA"/>
</dbReference>
<evidence type="ECO:0000256" key="2">
    <source>
        <dbReference type="ARBA" id="ARBA00012944"/>
    </source>
</evidence>
<feature type="transmembrane region" description="Helical" evidence="9">
    <location>
        <begin position="244"/>
        <end position="264"/>
    </location>
</feature>
<feature type="transmembrane region" description="Helical" evidence="9">
    <location>
        <begin position="327"/>
        <end position="352"/>
    </location>
</feature>
<evidence type="ECO:0000256" key="1">
    <source>
        <dbReference type="ARBA" id="ARBA00004141"/>
    </source>
</evidence>
<dbReference type="PANTHER" id="PTHR42829:SF2">
    <property type="entry name" value="NADH-UBIQUINONE OXIDOREDUCTASE CHAIN 5"/>
    <property type="match status" value="1"/>
</dbReference>
<dbReference type="PRINTS" id="PR01434">
    <property type="entry name" value="NADHDHGNASE5"/>
</dbReference>
<evidence type="ECO:0000256" key="8">
    <source>
        <dbReference type="ARBA" id="ARBA00049551"/>
    </source>
</evidence>